<gene>
    <name evidence="4" type="ORF">MNEG_10687</name>
</gene>
<dbReference type="KEGG" id="mng:MNEG_10687"/>
<dbReference type="Gene3D" id="1.10.510.10">
    <property type="entry name" value="Transferase(Phosphotransferase) domain 1"/>
    <property type="match status" value="1"/>
</dbReference>
<evidence type="ECO:0000313" key="4">
    <source>
        <dbReference type="EMBL" id="KIY97274.1"/>
    </source>
</evidence>
<dbReference type="OrthoDB" id="4062651at2759"/>
<dbReference type="EC" id="2.7.11.1" evidence="1"/>
<dbReference type="PANTHER" id="PTHR13902">
    <property type="entry name" value="SERINE/THREONINE-PROTEIN KINASE WNK WITH NO LYSINE -RELATED"/>
    <property type="match status" value="1"/>
</dbReference>
<evidence type="ECO:0000256" key="1">
    <source>
        <dbReference type="ARBA" id="ARBA00012513"/>
    </source>
</evidence>
<feature type="compositionally biased region" description="Acidic residues" evidence="2">
    <location>
        <begin position="13"/>
        <end position="23"/>
    </location>
</feature>
<dbReference type="InterPro" id="IPR000719">
    <property type="entry name" value="Prot_kinase_dom"/>
</dbReference>
<accession>A0A0D2M0V0</accession>
<proteinExistence type="predicted"/>
<dbReference type="PROSITE" id="PS50011">
    <property type="entry name" value="PROTEIN_KINASE_DOM"/>
    <property type="match status" value="1"/>
</dbReference>
<reference evidence="4 5" key="1">
    <citation type="journal article" date="2013" name="BMC Genomics">
        <title>Reconstruction of the lipid metabolism for the microalga Monoraphidium neglectum from its genome sequence reveals characteristics suitable for biofuel production.</title>
        <authorList>
            <person name="Bogen C."/>
            <person name="Al-Dilaimi A."/>
            <person name="Albersmeier A."/>
            <person name="Wichmann J."/>
            <person name="Grundmann M."/>
            <person name="Rupp O."/>
            <person name="Lauersen K.J."/>
            <person name="Blifernez-Klassen O."/>
            <person name="Kalinowski J."/>
            <person name="Goesmann A."/>
            <person name="Mussgnug J.H."/>
            <person name="Kruse O."/>
        </authorList>
    </citation>
    <scope>NUCLEOTIDE SEQUENCE [LARGE SCALE GENOMIC DNA]</scope>
    <source>
        <strain evidence="4 5">SAG 48.87</strain>
    </source>
</reference>
<organism evidence="4 5">
    <name type="scientific">Monoraphidium neglectum</name>
    <dbReference type="NCBI Taxonomy" id="145388"/>
    <lineage>
        <taxon>Eukaryota</taxon>
        <taxon>Viridiplantae</taxon>
        <taxon>Chlorophyta</taxon>
        <taxon>core chlorophytes</taxon>
        <taxon>Chlorophyceae</taxon>
        <taxon>CS clade</taxon>
        <taxon>Sphaeropleales</taxon>
        <taxon>Selenastraceae</taxon>
        <taxon>Monoraphidium</taxon>
    </lineage>
</organism>
<dbReference type="GeneID" id="25727874"/>
<dbReference type="STRING" id="145388.A0A0D2M0V0"/>
<dbReference type="InterPro" id="IPR011009">
    <property type="entry name" value="Kinase-like_dom_sf"/>
</dbReference>
<dbReference type="SUPFAM" id="SSF56112">
    <property type="entry name" value="Protein kinase-like (PK-like)"/>
    <property type="match status" value="1"/>
</dbReference>
<dbReference type="RefSeq" id="XP_013896294.1">
    <property type="nucleotide sequence ID" value="XM_014040840.1"/>
</dbReference>
<dbReference type="InterPro" id="IPR050588">
    <property type="entry name" value="WNK_Ser-Thr_kinase"/>
</dbReference>
<dbReference type="AlphaFoldDB" id="A0A0D2M0V0"/>
<dbReference type="Proteomes" id="UP000054498">
    <property type="component" value="Unassembled WGS sequence"/>
</dbReference>
<feature type="domain" description="Protein kinase" evidence="3">
    <location>
        <begin position="29"/>
        <end position="272"/>
    </location>
</feature>
<keyword evidence="5" id="KW-1185">Reference proteome</keyword>
<feature type="region of interest" description="Disordered" evidence="2">
    <location>
        <begin position="344"/>
        <end position="375"/>
    </location>
</feature>
<dbReference type="Gene3D" id="3.30.200.20">
    <property type="entry name" value="Phosphorylase Kinase, domain 1"/>
    <property type="match status" value="1"/>
</dbReference>
<evidence type="ECO:0000259" key="3">
    <source>
        <dbReference type="PROSITE" id="PS50011"/>
    </source>
</evidence>
<dbReference type="EMBL" id="KK102638">
    <property type="protein sequence ID" value="KIY97274.1"/>
    <property type="molecule type" value="Genomic_DNA"/>
</dbReference>
<feature type="compositionally biased region" description="Low complexity" evidence="2">
    <location>
        <begin position="345"/>
        <end position="369"/>
    </location>
</feature>
<dbReference type="GO" id="GO:0004674">
    <property type="term" value="F:protein serine/threonine kinase activity"/>
    <property type="evidence" value="ECO:0007669"/>
    <property type="project" value="UniProtKB-EC"/>
</dbReference>
<dbReference type="GO" id="GO:0005524">
    <property type="term" value="F:ATP binding"/>
    <property type="evidence" value="ECO:0007669"/>
    <property type="project" value="InterPro"/>
</dbReference>
<feature type="region of interest" description="Disordered" evidence="2">
    <location>
        <begin position="283"/>
        <end position="308"/>
    </location>
</feature>
<name>A0A0D2M0V0_9CHLO</name>
<feature type="region of interest" description="Disordered" evidence="2">
    <location>
        <begin position="1"/>
        <end position="23"/>
    </location>
</feature>
<sequence>MADPERGGASAADGEEEEIVETDPEGRYYRYGEVVGRGRFKQIYKAFDTQIGIDVAWSKICAEPHHLSQAQLHEIVEEMTKGLELEHPNIIKCFKCWEDHEHNCINLITELFTSGNLRQYRNLHKHLDLKAVKRMARQILRGLEYLHGMKPPLMHGDLRCDKIYVNGHSGEIKIGDLGLATLIPLRWEADGGPSPECADAVNRHDVRSDIFAFGLCMLELLTLKQLDPQHSGDTDALLREVADDDSKRFISHCVGGLAARPTAEELLEDPFLQLKKAALGPGAEGSAAQLAPQPEPLPSGDDGEGEGHIAIGKLRGEDYNFEFHGKVKDGKMHFRLFMTQVSDLPNGPAANGDSPAAGADAGAPEQQQQQPPPPALPVVRTIDFVFDPEVDTADNLAGEISEEFSLSPTDTEICAAALREWLAKEMPGSEGGK</sequence>
<evidence type="ECO:0000256" key="2">
    <source>
        <dbReference type="SAM" id="MobiDB-lite"/>
    </source>
</evidence>
<dbReference type="Pfam" id="PF00069">
    <property type="entry name" value="Pkinase"/>
    <property type="match status" value="1"/>
</dbReference>
<protein>
    <recommendedName>
        <fullName evidence="1">non-specific serine/threonine protein kinase</fullName>
        <ecNumber evidence="1">2.7.11.1</ecNumber>
    </recommendedName>
</protein>
<evidence type="ECO:0000313" key="5">
    <source>
        <dbReference type="Proteomes" id="UP000054498"/>
    </source>
</evidence>